<name>A0A3R9MD89_9BACT</name>
<gene>
    <name evidence="2" type="ORF">EI290_02765</name>
</gene>
<protein>
    <submittedName>
        <fullName evidence="2">Uncharacterized protein</fullName>
    </submittedName>
</protein>
<evidence type="ECO:0000313" key="3">
    <source>
        <dbReference type="Proteomes" id="UP000280066"/>
    </source>
</evidence>
<reference evidence="2 3" key="1">
    <citation type="submission" date="2018-12" db="EMBL/GenBank/DDBJ databases">
        <authorList>
            <person name="Feng G."/>
            <person name="Zhu H."/>
        </authorList>
    </citation>
    <scope>NUCLEOTIDE SEQUENCE [LARGE SCALE GENOMIC DNA]</scope>
    <source>
        <strain evidence="2 3">9PBR-2</strain>
    </source>
</reference>
<evidence type="ECO:0000313" key="2">
    <source>
        <dbReference type="EMBL" id="RSK37586.1"/>
    </source>
</evidence>
<keyword evidence="3" id="KW-1185">Reference proteome</keyword>
<proteinExistence type="predicted"/>
<organism evidence="2 3">
    <name type="scientific">Hymenobacter metallilatus</name>
    <dbReference type="NCBI Taxonomy" id="2493666"/>
    <lineage>
        <taxon>Bacteria</taxon>
        <taxon>Pseudomonadati</taxon>
        <taxon>Bacteroidota</taxon>
        <taxon>Cytophagia</taxon>
        <taxon>Cytophagales</taxon>
        <taxon>Hymenobacteraceae</taxon>
        <taxon>Hymenobacter</taxon>
    </lineage>
</organism>
<comment type="caution">
    <text evidence="2">The sequence shown here is derived from an EMBL/GenBank/DDBJ whole genome shotgun (WGS) entry which is preliminary data.</text>
</comment>
<dbReference type="EMBL" id="RWIS01000001">
    <property type="protein sequence ID" value="RSK37586.1"/>
    <property type="molecule type" value="Genomic_DNA"/>
</dbReference>
<evidence type="ECO:0000256" key="1">
    <source>
        <dbReference type="SAM" id="MobiDB-lite"/>
    </source>
</evidence>
<accession>A0A3R9MD89</accession>
<dbReference type="RefSeq" id="WP_125426479.1">
    <property type="nucleotide sequence ID" value="NZ_RWIS01000001.1"/>
</dbReference>
<dbReference type="Proteomes" id="UP000280066">
    <property type="component" value="Unassembled WGS sequence"/>
</dbReference>
<sequence>MAHHSSEANQESQEKQDRKADAGTPKADALPAGSLNEKTQDALEQNALDAGLSHPNRNLHKPELDKPSY</sequence>
<dbReference type="OrthoDB" id="964393at2"/>
<feature type="compositionally biased region" description="Basic and acidic residues" evidence="1">
    <location>
        <begin position="1"/>
        <end position="21"/>
    </location>
</feature>
<feature type="compositionally biased region" description="Basic and acidic residues" evidence="1">
    <location>
        <begin position="60"/>
        <end position="69"/>
    </location>
</feature>
<feature type="region of interest" description="Disordered" evidence="1">
    <location>
        <begin position="1"/>
        <end position="69"/>
    </location>
</feature>
<dbReference type="AlphaFoldDB" id="A0A3R9MD89"/>